<evidence type="ECO:0000313" key="2">
    <source>
        <dbReference type="EMBL" id="MBO0514200.1"/>
    </source>
</evidence>
<dbReference type="PANTHER" id="PTHR43319:SF3">
    <property type="entry name" value="BETA-LACTAMASE-RELATED DOMAIN-CONTAINING PROTEIN"/>
    <property type="match status" value="1"/>
</dbReference>
<evidence type="ECO:0000313" key="3">
    <source>
        <dbReference type="Proteomes" id="UP000664167"/>
    </source>
</evidence>
<protein>
    <submittedName>
        <fullName evidence="2">Beta-lactamase family protein</fullName>
    </submittedName>
</protein>
<dbReference type="Pfam" id="PF00144">
    <property type="entry name" value="Beta-lactamase"/>
    <property type="match status" value="1"/>
</dbReference>
<organism evidence="2 3">
    <name type="scientific">Streptomyces beijiangensis</name>
    <dbReference type="NCBI Taxonomy" id="163361"/>
    <lineage>
        <taxon>Bacteria</taxon>
        <taxon>Bacillati</taxon>
        <taxon>Actinomycetota</taxon>
        <taxon>Actinomycetes</taxon>
        <taxon>Kitasatosporales</taxon>
        <taxon>Streptomycetaceae</taxon>
        <taxon>Streptomyces</taxon>
    </lineage>
</organism>
<comment type="caution">
    <text evidence="2">The sequence shown here is derived from an EMBL/GenBank/DDBJ whole genome shotgun (WGS) entry which is preliminary data.</text>
</comment>
<dbReference type="Gene3D" id="3.40.710.10">
    <property type="entry name" value="DD-peptidase/beta-lactamase superfamily"/>
    <property type="match status" value="1"/>
</dbReference>
<accession>A0A939FBX1</accession>
<sequence>MPENKNATVHGTVAEGFEGVREEFGAFVAGEADDPGAQLAAYHHGRLVVDLWNGDSVTGDSLTGVYSATKGAAHLVVALLVQDGVLELDKEVAFYWPEFAAEGKGSVTLRDLLAHRSGAVGADDGFSPEEYADDRLLAARLAGQRPFWRPGAGFGYHALVIGALTGEVVRRVTGQSIQEIFEERIRAPYALDLHLGLPEELEARYRPVLPMLPTEAQQAELAANASSPQSLVGISFGSNGKEPLDLVDFINTRAVRAKGQASAGGVGNARGLAGMYAAVIGGVDGVGTALLDPGTYSEFSRIHSVGRDLVTGGEDNTFGLGFQALGQSYRPLGADAIGHSGAAGALALADPRNGVSYAYTRRRFAFPGGAAPENERLIAAVLRAAVAV</sequence>
<keyword evidence="3" id="KW-1185">Reference proteome</keyword>
<dbReference type="EMBL" id="JAFLRJ010000189">
    <property type="protein sequence ID" value="MBO0514200.1"/>
    <property type="molecule type" value="Genomic_DNA"/>
</dbReference>
<proteinExistence type="predicted"/>
<dbReference type="SUPFAM" id="SSF56601">
    <property type="entry name" value="beta-lactamase/transpeptidase-like"/>
    <property type="match status" value="1"/>
</dbReference>
<dbReference type="PANTHER" id="PTHR43319">
    <property type="entry name" value="BETA-LACTAMASE-RELATED"/>
    <property type="match status" value="1"/>
</dbReference>
<dbReference type="InterPro" id="IPR001466">
    <property type="entry name" value="Beta-lactam-related"/>
</dbReference>
<dbReference type="RefSeq" id="WP_206963607.1">
    <property type="nucleotide sequence ID" value="NZ_BAAAJJ010000002.1"/>
</dbReference>
<gene>
    <name evidence="2" type="ORF">J0695_20705</name>
</gene>
<evidence type="ECO:0000259" key="1">
    <source>
        <dbReference type="Pfam" id="PF00144"/>
    </source>
</evidence>
<dbReference type="InterPro" id="IPR052907">
    <property type="entry name" value="Beta-lactamase/esterase"/>
</dbReference>
<dbReference type="Proteomes" id="UP000664167">
    <property type="component" value="Unassembled WGS sequence"/>
</dbReference>
<reference evidence="2" key="1">
    <citation type="submission" date="2021-03" db="EMBL/GenBank/DDBJ databases">
        <title>Streptomyces poriferae sp. nov., a novel marine sponge-derived Actinobacteria species with anti-MRSA activity.</title>
        <authorList>
            <person name="Sandoval-Powers M."/>
            <person name="Kralova S."/>
            <person name="Nguyen G.-S."/>
            <person name="Fawwal D."/>
            <person name="Degnes K."/>
            <person name="Klinkenberg G."/>
            <person name="Sletta H."/>
            <person name="Wentzel A."/>
            <person name="Liles M.R."/>
        </authorList>
    </citation>
    <scope>NUCLEOTIDE SEQUENCE</scope>
    <source>
        <strain evidence="2">DSM 41794</strain>
    </source>
</reference>
<name>A0A939FBX1_9ACTN</name>
<feature type="domain" description="Beta-lactamase-related" evidence="1">
    <location>
        <begin position="34"/>
        <end position="372"/>
    </location>
</feature>
<dbReference type="InterPro" id="IPR012338">
    <property type="entry name" value="Beta-lactam/transpept-like"/>
</dbReference>
<dbReference type="AlphaFoldDB" id="A0A939FBX1"/>